<name>A0A127BAM0_9EURY</name>
<evidence type="ECO:0000256" key="1">
    <source>
        <dbReference type="SAM" id="Phobius"/>
    </source>
</evidence>
<keyword evidence="5" id="KW-1185">Reference proteome</keyword>
<keyword evidence="1" id="KW-1133">Transmembrane helix</keyword>
<feature type="transmembrane region" description="Helical" evidence="1">
    <location>
        <begin position="52"/>
        <end position="74"/>
    </location>
</feature>
<accession>A0A127BAM0</accession>
<proteinExistence type="predicted"/>
<dbReference type="STRING" id="1609559.TQ32_07800"/>
<keyword evidence="1" id="KW-0472">Membrane</keyword>
<reference evidence="2 4" key="2">
    <citation type="journal article" date="2016" name="Int. J. Syst. Evol. Microbiol.">
        <title>Pyrococcus kukulkanii sp. nov., a hyperthermophilic, piezophilic archaeon isolated from a deep-sea hydrothermal vent.</title>
        <authorList>
            <person name="Callac N."/>
            <person name="Oger P."/>
            <person name="Lesongeur F."/>
            <person name="Rattray J.E."/>
            <person name="Vannier P."/>
            <person name="Michoud G."/>
            <person name="Beauverger M."/>
            <person name="Gayet N."/>
            <person name="Rouxel O."/>
            <person name="Jebbar M."/>
            <person name="Godfroy A."/>
        </authorList>
    </citation>
    <scope>NUCLEOTIDE SEQUENCE [LARGE SCALE GENOMIC DNA]</scope>
    <source>
        <strain evidence="2 4">NCB100</strain>
    </source>
</reference>
<evidence type="ECO:0000313" key="2">
    <source>
        <dbReference type="EMBL" id="AMM54391.1"/>
    </source>
</evidence>
<dbReference type="PATRIC" id="fig|1609559.3.peg.1631"/>
<dbReference type="OrthoDB" id="86311at2157"/>
<dbReference type="EMBL" id="CP010835">
    <property type="protein sequence ID" value="AMM54391.1"/>
    <property type="molecule type" value="Genomic_DNA"/>
</dbReference>
<evidence type="ECO:0000313" key="5">
    <source>
        <dbReference type="Proteomes" id="UP001571980"/>
    </source>
</evidence>
<protein>
    <submittedName>
        <fullName evidence="2">Uncharacterized protein</fullName>
    </submittedName>
</protein>
<dbReference type="Proteomes" id="UP000070587">
    <property type="component" value="Chromosome"/>
</dbReference>
<dbReference type="EMBL" id="JARRIG010000001">
    <property type="protein sequence ID" value="MFA4803728.1"/>
    <property type="molecule type" value="Genomic_DNA"/>
</dbReference>
<organism evidence="2 4">
    <name type="scientific">Pyrococcus kukulkanii</name>
    <dbReference type="NCBI Taxonomy" id="1609559"/>
    <lineage>
        <taxon>Archaea</taxon>
        <taxon>Methanobacteriati</taxon>
        <taxon>Methanobacteriota</taxon>
        <taxon>Thermococci</taxon>
        <taxon>Thermococcales</taxon>
        <taxon>Thermococcaceae</taxon>
        <taxon>Pyrococcus</taxon>
    </lineage>
</organism>
<gene>
    <name evidence="3" type="ORF">P8X34_03050</name>
    <name evidence="2" type="ORF">TQ32_07800</name>
</gene>
<evidence type="ECO:0000313" key="4">
    <source>
        <dbReference type="Proteomes" id="UP000070587"/>
    </source>
</evidence>
<evidence type="ECO:0000313" key="3">
    <source>
        <dbReference type="EMBL" id="MFA4803728.1"/>
    </source>
</evidence>
<reference evidence="3 5" key="3">
    <citation type="submission" date="2023-03" db="EMBL/GenBank/DDBJ databases">
        <title>Speciation in Pyrococcus: adaptation to high temperature as a mechanism.</title>
        <authorList>
            <person name="Gu J."/>
        </authorList>
    </citation>
    <scope>NUCLEOTIDE SEQUENCE [LARGE SCALE GENOMIC DNA]</scope>
    <source>
        <strain evidence="3 5">LMOA34</strain>
    </source>
</reference>
<dbReference type="Proteomes" id="UP001571980">
    <property type="component" value="Unassembled WGS sequence"/>
</dbReference>
<reference evidence="4" key="1">
    <citation type="submission" date="2015-02" db="EMBL/GenBank/DDBJ databases">
        <title>Pyrococcus kukulkanii sp. nov., a novel hyperthermophilic archaeon isolated from a deep-sea hydrothermal vent at the Guaymas Basin.</title>
        <authorList>
            <person name="Oger P.M."/>
            <person name="Callac N."/>
            <person name="Jebbar M."/>
            <person name="Godfroy A."/>
        </authorList>
    </citation>
    <scope>NUCLEOTIDE SEQUENCE [LARGE SCALE GENOMIC DNA]</scope>
    <source>
        <strain evidence="4">NCB100</strain>
    </source>
</reference>
<keyword evidence="1" id="KW-0812">Transmembrane</keyword>
<dbReference type="KEGG" id="pyc:TQ32_07800"/>
<sequence>MKHLQLASYLLALNAILILVLYQGSILYQIFGIFSLLLAVGVRNEIKVAIKIALIYAGFEFLFALLFLIVGNLLSAIDAGISLLIVHDIVGYIQEKYGES</sequence>
<feature type="transmembrane region" description="Helical" evidence="1">
    <location>
        <begin position="12"/>
        <end position="40"/>
    </location>
</feature>
<dbReference type="AlphaFoldDB" id="A0A127BAM0"/>